<dbReference type="EMBL" id="GBRH01236993">
    <property type="protein sequence ID" value="JAD60902.1"/>
    <property type="molecule type" value="Transcribed_RNA"/>
</dbReference>
<name>A0A0A9BNQ3_ARUDO</name>
<protein>
    <submittedName>
        <fullName evidence="1">Uncharacterized protein</fullName>
    </submittedName>
</protein>
<accession>A0A0A9BNQ3</accession>
<reference evidence="1" key="2">
    <citation type="journal article" date="2015" name="Data Brief">
        <title>Shoot transcriptome of the giant reed, Arundo donax.</title>
        <authorList>
            <person name="Barrero R.A."/>
            <person name="Guerrero F.D."/>
            <person name="Moolhuijzen P."/>
            <person name="Goolsby J.A."/>
            <person name="Tidwell J."/>
            <person name="Bellgard S.E."/>
            <person name="Bellgard M.I."/>
        </authorList>
    </citation>
    <scope>NUCLEOTIDE SEQUENCE</scope>
    <source>
        <tissue evidence="1">Shoot tissue taken approximately 20 cm above the soil surface</tissue>
    </source>
</reference>
<evidence type="ECO:0000313" key="1">
    <source>
        <dbReference type="EMBL" id="JAD60902.1"/>
    </source>
</evidence>
<organism evidence="1">
    <name type="scientific">Arundo donax</name>
    <name type="common">Giant reed</name>
    <name type="synonym">Donax arundinaceus</name>
    <dbReference type="NCBI Taxonomy" id="35708"/>
    <lineage>
        <taxon>Eukaryota</taxon>
        <taxon>Viridiplantae</taxon>
        <taxon>Streptophyta</taxon>
        <taxon>Embryophyta</taxon>
        <taxon>Tracheophyta</taxon>
        <taxon>Spermatophyta</taxon>
        <taxon>Magnoliopsida</taxon>
        <taxon>Liliopsida</taxon>
        <taxon>Poales</taxon>
        <taxon>Poaceae</taxon>
        <taxon>PACMAD clade</taxon>
        <taxon>Arundinoideae</taxon>
        <taxon>Arundineae</taxon>
        <taxon>Arundo</taxon>
    </lineage>
</organism>
<reference evidence="1" key="1">
    <citation type="submission" date="2014-09" db="EMBL/GenBank/DDBJ databases">
        <authorList>
            <person name="Magalhaes I.L.F."/>
            <person name="Oliveira U."/>
            <person name="Santos F.R."/>
            <person name="Vidigal T.H.D.A."/>
            <person name="Brescovit A.D."/>
            <person name="Santos A.J."/>
        </authorList>
    </citation>
    <scope>NUCLEOTIDE SEQUENCE</scope>
    <source>
        <tissue evidence="1">Shoot tissue taken approximately 20 cm above the soil surface</tissue>
    </source>
</reference>
<dbReference type="AlphaFoldDB" id="A0A0A9BNQ3"/>
<proteinExistence type="predicted"/>
<sequence>MISFKKFPTPLQSSKESIVSTNEMNLVSQSQTCIFRCRWTFQSCSTIENI</sequence>